<evidence type="ECO:0000256" key="1">
    <source>
        <dbReference type="SAM" id="MobiDB-lite"/>
    </source>
</evidence>
<evidence type="ECO:0000313" key="2">
    <source>
        <dbReference type="EMBL" id="MBB5643026.1"/>
    </source>
</evidence>
<accession>A0A7W9E5C1</accession>
<dbReference type="Proteomes" id="UP000561726">
    <property type="component" value="Unassembled WGS sequence"/>
</dbReference>
<sequence>MWLKSGGVLSPQNGGIAARKPDSYCDRSMLIYVSAQCPESVSEGNVYGTSGDTLGEEPVTVLGSSSAYPRKDLL</sequence>
<protein>
    <submittedName>
        <fullName evidence="2">Uncharacterized protein</fullName>
    </submittedName>
</protein>
<organism evidence="2 3">
    <name type="scientific">Cryobacterium roopkundense</name>
    <dbReference type="NCBI Taxonomy" id="1001240"/>
    <lineage>
        <taxon>Bacteria</taxon>
        <taxon>Bacillati</taxon>
        <taxon>Actinomycetota</taxon>
        <taxon>Actinomycetes</taxon>
        <taxon>Micrococcales</taxon>
        <taxon>Microbacteriaceae</taxon>
        <taxon>Cryobacterium</taxon>
    </lineage>
</organism>
<gene>
    <name evidence="2" type="ORF">BJ997_003574</name>
</gene>
<reference evidence="2 3" key="1">
    <citation type="submission" date="2020-08" db="EMBL/GenBank/DDBJ databases">
        <title>Sequencing the genomes of 1000 actinobacteria strains.</title>
        <authorList>
            <person name="Klenk H.-P."/>
        </authorList>
    </citation>
    <scope>NUCLEOTIDE SEQUENCE [LARGE SCALE GENOMIC DNA]</scope>
    <source>
        <strain evidence="2 3">DSM 21065</strain>
    </source>
</reference>
<dbReference type="EMBL" id="JACHBQ010000001">
    <property type="protein sequence ID" value="MBB5643026.1"/>
    <property type="molecule type" value="Genomic_DNA"/>
</dbReference>
<feature type="region of interest" description="Disordered" evidence="1">
    <location>
        <begin position="47"/>
        <end position="74"/>
    </location>
</feature>
<name>A0A7W9E5C1_9MICO</name>
<comment type="caution">
    <text evidence="2">The sequence shown here is derived from an EMBL/GenBank/DDBJ whole genome shotgun (WGS) entry which is preliminary data.</text>
</comment>
<proteinExistence type="predicted"/>
<dbReference type="AlphaFoldDB" id="A0A7W9E5C1"/>
<evidence type="ECO:0000313" key="3">
    <source>
        <dbReference type="Proteomes" id="UP000561726"/>
    </source>
</evidence>